<comment type="caution">
    <text evidence="2">The sequence shown here is derived from an EMBL/GenBank/DDBJ whole genome shotgun (WGS) entry which is preliminary data.</text>
</comment>
<dbReference type="CDD" id="cd06588">
    <property type="entry name" value="PhnB_like"/>
    <property type="match status" value="1"/>
</dbReference>
<organism evidence="2 3">
    <name type="scientific">Chitinophaga parva</name>
    <dbReference type="NCBI Taxonomy" id="2169414"/>
    <lineage>
        <taxon>Bacteria</taxon>
        <taxon>Pseudomonadati</taxon>
        <taxon>Bacteroidota</taxon>
        <taxon>Chitinophagia</taxon>
        <taxon>Chitinophagales</taxon>
        <taxon>Chitinophagaceae</taxon>
        <taxon>Chitinophaga</taxon>
    </lineage>
</organism>
<sequence>MTVTANQKIVPFLWFDGQAEAAMKLYTSIFPGSEIRQLQRWGNNAPGFNADWVRTGVIEINGLRVFLFDAGPQFKFNESVSFMVTCKTQAEIDDYWAKLTANGGKESECGWCKDPFGFSWQIVPELVTNALDQGGDPTRISNMMQALWKMKKLDIATLQAAYDA</sequence>
<dbReference type="Pfam" id="PF06983">
    <property type="entry name" value="3-dmu-9_3-mt"/>
    <property type="match status" value="1"/>
</dbReference>
<dbReference type="PANTHER" id="PTHR33990">
    <property type="entry name" value="PROTEIN YJDN-RELATED"/>
    <property type="match status" value="1"/>
</dbReference>
<dbReference type="RefSeq" id="WP_108686213.1">
    <property type="nucleotide sequence ID" value="NZ_QCYK01000001.1"/>
</dbReference>
<evidence type="ECO:0000313" key="3">
    <source>
        <dbReference type="Proteomes" id="UP000244450"/>
    </source>
</evidence>
<dbReference type="InterPro" id="IPR029068">
    <property type="entry name" value="Glyas_Bleomycin-R_OHBP_Dase"/>
</dbReference>
<dbReference type="EMBL" id="QCYK01000001">
    <property type="protein sequence ID" value="PUZ29576.1"/>
    <property type="molecule type" value="Genomic_DNA"/>
</dbReference>
<proteinExistence type="predicted"/>
<dbReference type="AlphaFoldDB" id="A0A2T7BPH7"/>
<dbReference type="InterPro" id="IPR028973">
    <property type="entry name" value="PhnB-like"/>
</dbReference>
<feature type="domain" description="PhnB-like" evidence="1">
    <location>
        <begin position="7"/>
        <end position="123"/>
    </location>
</feature>
<protein>
    <recommendedName>
        <fullName evidence="1">PhnB-like domain-containing protein</fullName>
    </recommendedName>
</protein>
<evidence type="ECO:0000259" key="1">
    <source>
        <dbReference type="Pfam" id="PF06983"/>
    </source>
</evidence>
<dbReference type="Proteomes" id="UP000244450">
    <property type="component" value="Unassembled WGS sequence"/>
</dbReference>
<gene>
    <name evidence="2" type="ORF">DCC81_09065</name>
</gene>
<dbReference type="PIRSF" id="PIRSF021700">
    <property type="entry name" value="3_dmu_93_MTrfase"/>
    <property type="match status" value="1"/>
</dbReference>
<dbReference type="SUPFAM" id="SSF54593">
    <property type="entry name" value="Glyoxalase/Bleomycin resistance protein/Dihydroxybiphenyl dioxygenase"/>
    <property type="match status" value="1"/>
</dbReference>
<dbReference type="Gene3D" id="3.10.180.10">
    <property type="entry name" value="2,3-Dihydroxybiphenyl 1,2-Dioxygenase, domain 1"/>
    <property type="match status" value="1"/>
</dbReference>
<dbReference type="InterPro" id="IPR009725">
    <property type="entry name" value="3_dmu_93_MTrfase"/>
</dbReference>
<name>A0A2T7BPH7_9BACT</name>
<accession>A0A2T7BPH7</accession>
<reference evidence="2 3" key="1">
    <citation type="submission" date="2018-04" db="EMBL/GenBank/DDBJ databases">
        <title>Chitinophaga fuyangensis sp. nov., isolated from soil in a chemical factory.</title>
        <authorList>
            <person name="Chen K."/>
        </authorList>
    </citation>
    <scope>NUCLEOTIDE SEQUENCE [LARGE SCALE GENOMIC DNA]</scope>
    <source>
        <strain evidence="2 3">LY-1</strain>
    </source>
</reference>
<dbReference type="OrthoDB" id="9806473at2"/>
<evidence type="ECO:0000313" key="2">
    <source>
        <dbReference type="EMBL" id="PUZ29576.1"/>
    </source>
</evidence>
<keyword evidence="3" id="KW-1185">Reference proteome</keyword>